<evidence type="ECO:0000313" key="7">
    <source>
        <dbReference type="EMBL" id="EPS40947.1"/>
    </source>
</evidence>
<dbReference type="GO" id="GO:0016491">
    <property type="term" value="F:oxidoreductase activity"/>
    <property type="evidence" value="ECO:0007669"/>
    <property type="project" value="UniProtKB-KW"/>
</dbReference>
<keyword evidence="4" id="KW-0274">FAD</keyword>
<evidence type="ECO:0000256" key="4">
    <source>
        <dbReference type="ARBA" id="ARBA00022827"/>
    </source>
</evidence>
<dbReference type="Proteomes" id="UP000015100">
    <property type="component" value="Unassembled WGS sequence"/>
</dbReference>
<keyword evidence="8" id="KW-1185">Reference proteome</keyword>
<evidence type="ECO:0000313" key="8">
    <source>
        <dbReference type="Proteomes" id="UP000015100"/>
    </source>
</evidence>
<evidence type="ECO:0000256" key="3">
    <source>
        <dbReference type="ARBA" id="ARBA00022630"/>
    </source>
</evidence>
<evidence type="ECO:0000259" key="6">
    <source>
        <dbReference type="PROSITE" id="PS51387"/>
    </source>
</evidence>
<dbReference type="PROSITE" id="PS51387">
    <property type="entry name" value="FAD_PCMH"/>
    <property type="match status" value="1"/>
</dbReference>
<dbReference type="Gene3D" id="3.30.465.10">
    <property type="match status" value="2"/>
</dbReference>
<dbReference type="EMBL" id="AQGS01000268">
    <property type="protein sequence ID" value="EPS40947.1"/>
    <property type="molecule type" value="Genomic_DNA"/>
</dbReference>
<name>S8C049_DACHA</name>
<dbReference type="GO" id="GO:0071949">
    <property type="term" value="F:FAD binding"/>
    <property type="evidence" value="ECO:0007669"/>
    <property type="project" value="InterPro"/>
</dbReference>
<comment type="cofactor">
    <cofactor evidence="1">
        <name>FAD</name>
        <dbReference type="ChEBI" id="CHEBI:57692"/>
    </cofactor>
</comment>
<dbReference type="InterPro" id="IPR006094">
    <property type="entry name" value="Oxid_FAD_bind_N"/>
</dbReference>
<accession>S8C049</accession>
<reference evidence="8" key="2">
    <citation type="submission" date="2013-04" db="EMBL/GenBank/DDBJ databases">
        <title>Genomic mechanisms accounting for the adaptation to parasitism in nematode-trapping fungi.</title>
        <authorList>
            <person name="Ahren D.G."/>
        </authorList>
    </citation>
    <scope>NUCLEOTIDE SEQUENCE [LARGE SCALE GENOMIC DNA]</scope>
    <source>
        <strain evidence="8">CBS 200.50</strain>
    </source>
</reference>
<dbReference type="OrthoDB" id="415825at2759"/>
<protein>
    <recommendedName>
        <fullName evidence="6">FAD-binding PCMH-type domain-containing protein</fullName>
    </recommendedName>
</protein>
<dbReference type="Gene3D" id="3.40.462.20">
    <property type="match status" value="1"/>
</dbReference>
<dbReference type="InterPro" id="IPR036318">
    <property type="entry name" value="FAD-bd_PCMH-like_sf"/>
</dbReference>
<keyword evidence="5" id="KW-0560">Oxidoreductase</keyword>
<dbReference type="PANTHER" id="PTHR42973:SF39">
    <property type="entry name" value="FAD-BINDING PCMH-TYPE DOMAIN-CONTAINING PROTEIN"/>
    <property type="match status" value="1"/>
</dbReference>
<dbReference type="STRING" id="1284197.S8C049"/>
<dbReference type="eggNOG" id="ENOG502QUMR">
    <property type="taxonomic scope" value="Eukaryota"/>
</dbReference>
<dbReference type="SUPFAM" id="SSF56176">
    <property type="entry name" value="FAD-binding/transporter-associated domain-like"/>
    <property type="match status" value="1"/>
</dbReference>
<dbReference type="PANTHER" id="PTHR42973">
    <property type="entry name" value="BINDING OXIDOREDUCTASE, PUTATIVE (AFU_ORTHOLOGUE AFUA_1G17690)-RELATED"/>
    <property type="match status" value="1"/>
</dbReference>
<proteinExistence type="inferred from homology"/>
<gene>
    <name evidence="7" type="ORF">H072_5169</name>
</gene>
<sequence length="540" mass="60720">MGNVISWIQKTVLSIFRPSHPLNTIAIISGILGDQLPPASTDYANAKYQYATSSYGEEHHMNPALIVIPKNKDDIVKTLQYARSQKVAVAIRTGGHQYSGASSTAAPNIQIDLKKTFQGPDDRRIFQRGGETFVHTSVSFGLGEFNDYLGQNGLFVPHGQCTNVHLGGHVQSGGYGQLGRSFGLFSDHVVSVEIVDYQGNIREVTRANDADMFFGILGGSPGNFAVLTHFTIKVHRDQDYKGSRGLKSLFFYNPRTLERLLDILVEMSDNDDFPGNYDYCVSVLSSSNKLLDWFTEGGLDEKMREQHPEIYGDDGAPFWPRVIVVYAQWVPFSPSDVPDMGWFDRIREGSIFDVPPEIKPMSQLTKQWIFTNIREFDNPYVKSTHLTDSRTLGKDGWAAWMTKRIDAVVAPEANRVWLSAQLQCFGGEHSKFTTNADNGTSFNWRDSSLCVTADAFYGPGHKQTALDWHTINEQEGIGPNGKFCKTDRRVHWGSFGDYDLNKVWDVYYDNQEKYERLVKIRAKADPDGLFTPNTFSVARQ</sequence>
<reference evidence="7 8" key="1">
    <citation type="journal article" date="2013" name="PLoS Genet.">
        <title>Genomic mechanisms accounting for the adaptation to parasitism in nematode-trapping fungi.</title>
        <authorList>
            <person name="Meerupati T."/>
            <person name="Andersson K.M."/>
            <person name="Friman E."/>
            <person name="Kumar D."/>
            <person name="Tunlid A."/>
            <person name="Ahren D."/>
        </authorList>
    </citation>
    <scope>NUCLEOTIDE SEQUENCE [LARGE SCALE GENOMIC DNA]</scope>
    <source>
        <strain evidence="7 8">CBS 200.50</strain>
    </source>
</reference>
<dbReference type="Pfam" id="PF01565">
    <property type="entry name" value="FAD_binding_4"/>
    <property type="match status" value="1"/>
</dbReference>
<dbReference type="InterPro" id="IPR016166">
    <property type="entry name" value="FAD-bd_PCMH"/>
</dbReference>
<evidence type="ECO:0000256" key="1">
    <source>
        <dbReference type="ARBA" id="ARBA00001974"/>
    </source>
</evidence>
<dbReference type="InterPro" id="IPR050416">
    <property type="entry name" value="FAD-linked_Oxidoreductase"/>
</dbReference>
<keyword evidence="3" id="KW-0285">Flavoprotein</keyword>
<dbReference type="HOGENOM" id="CLU_040056_0_0_1"/>
<comment type="similarity">
    <text evidence="2">Belongs to the oxygen-dependent FAD-linked oxidoreductase family.</text>
</comment>
<evidence type="ECO:0000256" key="2">
    <source>
        <dbReference type="ARBA" id="ARBA00005466"/>
    </source>
</evidence>
<comment type="caution">
    <text evidence="7">The sequence shown here is derived from an EMBL/GenBank/DDBJ whole genome shotgun (WGS) entry which is preliminary data.</text>
</comment>
<dbReference type="InterPro" id="IPR016169">
    <property type="entry name" value="FAD-bd_PCMH_sub2"/>
</dbReference>
<feature type="domain" description="FAD-binding PCMH-type" evidence="6">
    <location>
        <begin position="59"/>
        <end position="237"/>
    </location>
</feature>
<evidence type="ECO:0000256" key="5">
    <source>
        <dbReference type="ARBA" id="ARBA00023002"/>
    </source>
</evidence>
<organism evidence="7 8">
    <name type="scientific">Dactylellina haptotyla (strain CBS 200.50)</name>
    <name type="common">Nematode-trapping fungus</name>
    <name type="synonym">Monacrosporium haptotylum</name>
    <dbReference type="NCBI Taxonomy" id="1284197"/>
    <lineage>
        <taxon>Eukaryota</taxon>
        <taxon>Fungi</taxon>
        <taxon>Dikarya</taxon>
        <taxon>Ascomycota</taxon>
        <taxon>Pezizomycotina</taxon>
        <taxon>Orbiliomycetes</taxon>
        <taxon>Orbiliales</taxon>
        <taxon>Orbiliaceae</taxon>
        <taxon>Dactylellina</taxon>
    </lineage>
</organism>
<dbReference type="AlphaFoldDB" id="S8C049"/>